<keyword evidence="5" id="KW-0676">Redox-active center</keyword>
<dbReference type="InterPro" id="IPR012336">
    <property type="entry name" value="Thioredoxin-like_fold"/>
</dbReference>
<dbReference type="AlphaFoldDB" id="A0A365YGQ9"/>
<dbReference type="Proteomes" id="UP000252167">
    <property type="component" value="Unassembled WGS sequence"/>
</dbReference>
<accession>A0A365YGQ9</accession>
<name>A0A365YGQ9_9MICC</name>
<proteinExistence type="inferred from homology"/>
<gene>
    <name evidence="8" type="ORF">C1H84_08425</name>
</gene>
<protein>
    <submittedName>
        <fullName evidence="8">Thioredoxin</fullName>
    </submittedName>
</protein>
<dbReference type="InterPro" id="IPR013766">
    <property type="entry name" value="Thioredoxin_domain"/>
</dbReference>
<reference evidence="8 9" key="1">
    <citation type="submission" date="2018-01" db="EMBL/GenBank/DDBJ databases">
        <title>Glutamicibacter soli strain NHPC-3 Whole genome sequence and assembly.</title>
        <authorList>
            <person name="Choudhury P."/>
            <person name="Gupta D."/>
            <person name="Sengupta K."/>
            <person name="Jawed A."/>
            <person name="Sultana N."/>
            <person name="Saha P."/>
        </authorList>
    </citation>
    <scope>NUCLEOTIDE SEQUENCE [LARGE SCALE GENOMIC DNA]</scope>
    <source>
        <strain evidence="8 9">NHPC-3</strain>
    </source>
</reference>
<evidence type="ECO:0000313" key="8">
    <source>
        <dbReference type="EMBL" id="RBM01852.1"/>
    </source>
</evidence>
<keyword evidence="4" id="KW-1015">Disulfide bond</keyword>
<dbReference type="SUPFAM" id="SSF52833">
    <property type="entry name" value="Thioredoxin-like"/>
    <property type="match status" value="1"/>
</dbReference>
<keyword evidence="6" id="KW-0812">Transmembrane</keyword>
<keyword evidence="2" id="KW-0732">Signal</keyword>
<dbReference type="PANTHER" id="PTHR13887">
    <property type="entry name" value="GLUTATHIONE S-TRANSFERASE KAPPA"/>
    <property type="match status" value="1"/>
</dbReference>
<feature type="transmembrane region" description="Helical" evidence="6">
    <location>
        <begin position="12"/>
        <end position="31"/>
    </location>
</feature>
<dbReference type="EMBL" id="POAF01000003">
    <property type="protein sequence ID" value="RBM01852.1"/>
    <property type="molecule type" value="Genomic_DNA"/>
</dbReference>
<comment type="similarity">
    <text evidence="1">Belongs to the thioredoxin family. DsbA subfamily.</text>
</comment>
<evidence type="ECO:0000259" key="7">
    <source>
        <dbReference type="PROSITE" id="PS51352"/>
    </source>
</evidence>
<dbReference type="PANTHER" id="PTHR13887:SF14">
    <property type="entry name" value="DISULFIDE BOND FORMATION PROTEIN D"/>
    <property type="match status" value="1"/>
</dbReference>
<evidence type="ECO:0000256" key="6">
    <source>
        <dbReference type="SAM" id="Phobius"/>
    </source>
</evidence>
<evidence type="ECO:0000256" key="3">
    <source>
        <dbReference type="ARBA" id="ARBA00023002"/>
    </source>
</evidence>
<evidence type="ECO:0000256" key="4">
    <source>
        <dbReference type="ARBA" id="ARBA00023157"/>
    </source>
</evidence>
<evidence type="ECO:0000313" key="9">
    <source>
        <dbReference type="Proteomes" id="UP000252167"/>
    </source>
</evidence>
<keyword evidence="9" id="KW-1185">Reference proteome</keyword>
<keyword evidence="6" id="KW-1133">Transmembrane helix</keyword>
<evidence type="ECO:0000256" key="5">
    <source>
        <dbReference type="ARBA" id="ARBA00023284"/>
    </source>
</evidence>
<dbReference type="PROSITE" id="PS51352">
    <property type="entry name" value="THIOREDOXIN_2"/>
    <property type="match status" value="1"/>
</dbReference>
<dbReference type="RefSeq" id="WP_113607120.1">
    <property type="nucleotide sequence ID" value="NZ_POAF01000003.1"/>
</dbReference>
<evidence type="ECO:0000256" key="2">
    <source>
        <dbReference type="ARBA" id="ARBA00022729"/>
    </source>
</evidence>
<dbReference type="Pfam" id="PF13462">
    <property type="entry name" value="Thioredoxin_4"/>
    <property type="match status" value="1"/>
</dbReference>
<comment type="caution">
    <text evidence="8">The sequence shown here is derived from an EMBL/GenBank/DDBJ whole genome shotgun (WGS) entry which is preliminary data.</text>
</comment>
<dbReference type="GO" id="GO:0016491">
    <property type="term" value="F:oxidoreductase activity"/>
    <property type="evidence" value="ECO:0007669"/>
    <property type="project" value="UniProtKB-KW"/>
</dbReference>
<sequence length="249" mass="26835">MENQTEAKPKRRWAGLVLALVAIAALVFVALNLGNINSDGHAAPNDQSAVQQPGEQTGATEEMPDLTQFELRAADDLLAAGPVDAPVGIVVFSDYQCKFCAKWSTETLPQVLDYAKDGKVRIEWRDVNIFGEDSERASLASYAAAKQGKFWEYHDELFAGSAIRKGADLSEKSLTELATELGLDTEQFAKDLKSEQAATVIEGNAQLGLQLGVYSTPAFLIDGEPVMGAQPKDVFIDKIESALAAQDAN</sequence>
<dbReference type="InterPro" id="IPR036249">
    <property type="entry name" value="Thioredoxin-like_sf"/>
</dbReference>
<feature type="domain" description="Thioredoxin" evidence="7">
    <location>
        <begin position="37"/>
        <end position="244"/>
    </location>
</feature>
<organism evidence="8 9">
    <name type="scientific">Glutamicibacter soli</name>
    <dbReference type="NCBI Taxonomy" id="453836"/>
    <lineage>
        <taxon>Bacteria</taxon>
        <taxon>Bacillati</taxon>
        <taxon>Actinomycetota</taxon>
        <taxon>Actinomycetes</taxon>
        <taxon>Micrococcales</taxon>
        <taxon>Micrococcaceae</taxon>
        <taxon>Glutamicibacter</taxon>
    </lineage>
</organism>
<keyword evidence="6" id="KW-0472">Membrane</keyword>
<evidence type="ECO:0000256" key="1">
    <source>
        <dbReference type="ARBA" id="ARBA00005791"/>
    </source>
</evidence>
<dbReference type="Gene3D" id="3.40.30.10">
    <property type="entry name" value="Glutaredoxin"/>
    <property type="match status" value="1"/>
</dbReference>
<keyword evidence="3" id="KW-0560">Oxidoreductase</keyword>